<reference evidence="2" key="1">
    <citation type="submission" date="2020-02" db="EMBL/GenBank/DDBJ databases">
        <authorList>
            <person name="Fontana A."/>
            <person name="Patrone V."/>
            <person name="Morelli L."/>
        </authorList>
    </citation>
    <scope>NUCLEOTIDE SEQUENCE</scope>
    <source>
        <strain evidence="2">CCUG 30943</strain>
        <strain evidence="3">CCUG 43002</strain>
    </source>
</reference>
<dbReference type="Proteomes" id="UP000808038">
    <property type="component" value="Unassembled WGS sequence"/>
</dbReference>
<dbReference type="OrthoDB" id="271711at2"/>
<evidence type="ECO:0000313" key="3">
    <source>
        <dbReference type="EMBL" id="MBJ7639755.1"/>
    </source>
</evidence>
<sequence length="76" mass="8189">MKKLDLVFEGKFAKIAGAKVHLKMVNIDPDLTPERVKAAMTELASFDFLVDAAGVPIYGKPLGANVIETTTEELVA</sequence>
<keyword evidence="5" id="KW-1185">Reference proteome</keyword>
<name>A0A0R2F4P3_WEICO</name>
<dbReference type="EMBL" id="JAAOCX010000016">
    <property type="protein sequence ID" value="MBJ7633403.1"/>
    <property type="molecule type" value="Genomic_DNA"/>
</dbReference>
<dbReference type="Proteomes" id="UP000728106">
    <property type="component" value="Unassembled WGS sequence"/>
</dbReference>
<evidence type="ECO:0000313" key="2">
    <source>
        <dbReference type="EMBL" id="MBJ7633403.1"/>
    </source>
</evidence>
<reference evidence="1" key="2">
    <citation type="submission" date="2020-08" db="EMBL/GenBank/DDBJ databases">
        <title>Complete genome sequence of Weissella confusa strain FS54 provides insights into metabolic potential.</title>
        <authorList>
            <person name="Fhoula I."/>
            <person name="Najjari A."/>
            <person name="Lekired A."/>
            <person name="Bessrour-Aouam N."/>
            <person name="Jaballah S."/>
            <person name="Klibi N."/>
            <person name="Ouzari H.-I."/>
        </authorList>
    </citation>
    <scope>NUCLEOTIDE SEQUENCE</scope>
    <source>
        <strain evidence="1">FS54</strain>
    </source>
</reference>
<gene>
    <name evidence="1" type="ORF">H7R52_06700</name>
    <name evidence="3" type="ORF">HAU20_10250</name>
    <name evidence="2" type="ORF">HAU43_09970</name>
</gene>
<evidence type="ECO:0000313" key="1">
    <source>
        <dbReference type="EMBL" id="MBC6498486.1"/>
    </source>
</evidence>
<protein>
    <submittedName>
        <fullName evidence="2">DUF2922 domain-containing protein</fullName>
    </submittedName>
    <submittedName>
        <fullName evidence="1">DUF2922 family protein</fullName>
    </submittedName>
</protein>
<evidence type="ECO:0000313" key="5">
    <source>
        <dbReference type="Proteomes" id="UP000728106"/>
    </source>
</evidence>
<reference evidence="2 5" key="3">
    <citation type="journal article" date="2021" name="Int. J. Food Microbiol.">
        <title>Safety demonstration of a microbial species for use in the food chain: Weissella confusa.</title>
        <authorList>
            <person name="Bourdichon F."/>
            <person name="Patrone V."/>
            <person name="Fontana A."/>
            <person name="Milani G."/>
            <person name="Morelli L."/>
        </authorList>
    </citation>
    <scope>NUCLEOTIDE SEQUENCE</scope>
    <source>
        <strain evidence="2">CCUG 30943</strain>
        <strain evidence="3 5">CCUG 43002</strain>
    </source>
</reference>
<dbReference type="InterPro" id="IPR021321">
    <property type="entry name" value="DUF2922"/>
</dbReference>
<dbReference type="EMBL" id="JACSZT010000004">
    <property type="protein sequence ID" value="MBC6498486.1"/>
    <property type="molecule type" value="Genomic_DNA"/>
</dbReference>
<accession>A0A0R2F4P3</accession>
<dbReference type="AlphaFoldDB" id="A0A0R2F4P3"/>
<dbReference type="EMBL" id="JAAOCP010000016">
    <property type="protein sequence ID" value="MBJ7639755.1"/>
    <property type="molecule type" value="Genomic_DNA"/>
</dbReference>
<evidence type="ECO:0000313" key="4">
    <source>
        <dbReference type="Proteomes" id="UP000650485"/>
    </source>
</evidence>
<organism evidence="1 4">
    <name type="scientific">Weissella confusa</name>
    <name type="common">Lactobacillus confusus</name>
    <dbReference type="NCBI Taxonomy" id="1583"/>
    <lineage>
        <taxon>Bacteria</taxon>
        <taxon>Bacillati</taxon>
        <taxon>Bacillota</taxon>
        <taxon>Bacilli</taxon>
        <taxon>Lactobacillales</taxon>
        <taxon>Lactobacillaceae</taxon>
        <taxon>Weissella</taxon>
    </lineage>
</organism>
<dbReference type="RefSeq" id="WP_056973165.1">
    <property type="nucleotide sequence ID" value="NZ_ALXH01000145.1"/>
</dbReference>
<comment type="caution">
    <text evidence="1">The sequence shown here is derived from an EMBL/GenBank/DDBJ whole genome shotgun (WGS) entry which is preliminary data.</text>
</comment>
<dbReference type="Proteomes" id="UP000650485">
    <property type="component" value="Unassembled WGS sequence"/>
</dbReference>
<proteinExistence type="predicted"/>
<dbReference type="Pfam" id="PF11148">
    <property type="entry name" value="DUF2922"/>
    <property type="match status" value="1"/>
</dbReference>